<keyword evidence="4" id="KW-1185">Reference proteome</keyword>
<accession>A0A840F543</accession>
<dbReference type="EMBL" id="JACIEV010000006">
    <property type="protein sequence ID" value="MBB4154413.1"/>
    <property type="molecule type" value="Genomic_DNA"/>
</dbReference>
<protein>
    <recommendedName>
        <fullName evidence="2">SMODS and SLOG-associating 2TM effector domain-containing protein</fullName>
    </recommendedName>
</protein>
<feature type="transmembrane region" description="Helical" evidence="1">
    <location>
        <begin position="34"/>
        <end position="52"/>
    </location>
</feature>
<evidence type="ECO:0000313" key="3">
    <source>
        <dbReference type="EMBL" id="MBB4154413.1"/>
    </source>
</evidence>
<sequence length="193" mass="21391">MDKDLLLRTIAEKGYDVGFGAKKTFATYDIIGKGPGWVGLISGAVGIFALIFEPLSAKVPSAILLIAGFASVYLSFYRAEDYEKAANKLLSQYNRLKALYRSVQSGQDTVAAKAELDVIDAEYYATTIGRQVFLSGWYAHYKLFAESQIGWMDEQLHFTWKDKWPVSARITILIGLLGVGAGVIWLIAKRSFC</sequence>
<evidence type="ECO:0000256" key="1">
    <source>
        <dbReference type="SAM" id="Phobius"/>
    </source>
</evidence>
<dbReference type="InterPro" id="IPR041119">
    <property type="entry name" value="SLATT_6"/>
</dbReference>
<comment type="caution">
    <text evidence="3">The sequence shown here is derived from an EMBL/GenBank/DDBJ whole genome shotgun (WGS) entry which is preliminary data.</text>
</comment>
<name>A0A840F543_9SPHN</name>
<dbReference type="RefSeq" id="WP_183984914.1">
    <property type="nucleotide sequence ID" value="NZ_JACIEV010000006.1"/>
</dbReference>
<feature type="transmembrane region" description="Helical" evidence="1">
    <location>
        <begin position="166"/>
        <end position="188"/>
    </location>
</feature>
<reference evidence="3 4" key="1">
    <citation type="submission" date="2020-08" db="EMBL/GenBank/DDBJ databases">
        <title>Genomic Encyclopedia of Type Strains, Phase IV (KMG-IV): sequencing the most valuable type-strain genomes for metagenomic binning, comparative biology and taxonomic classification.</title>
        <authorList>
            <person name="Goeker M."/>
        </authorList>
    </citation>
    <scope>NUCLEOTIDE SEQUENCE [LARGE SCALE GENOMIC DNA]</scope>
    <source>
        <strain evidence="3 4">YC6723</strain>
    </source>
</reference>
<keyword evidence="1" id="KW-0812">Transmembrane</keyword>
<dbReference type="Pfam" id="PF18169">
    <property type="entry name" value="SLATT_6"/>
    <property type="match status" value="1"/>
</dbReference>
<dbReference type="Proteomes" id="UP000529795">
    <property type="component" value="Unassembled WGS sequence"/>
</dbReference>
<evidence type="ECO:0000313" key="4">
    <source>
        <dbReference type="Proteomes" id="UP000529795"/>
    </source>
</evidence>
<gene>
    <name evidence="3" type="ORF">GGQ80_002326</name>
</gene>
<feature type="transmembrane region" description="Helical" evidence="1">
    <location>
        <begin position="59"/>
        <end position="77"/>
    </location>
</feature>
<keyword evidence="1" id="KW-1133">Transmembrane helix</keyword>
<dbReference type="NCBIfam" id="NF033630">
    <property type="entry name" value="SLATT_6"/>
    <property type="match status" value="1"/>
</dbReference>
<proteinExistence type="predicted"/>
<feature type="domain" description="SMODS and SLOG-associating 2TM effector" evidence="2">
    <location>
        <begin position="1"/>
        <end position="172"/>
    </location>
</feature>
<dbReference type="AlphaFoldDB" id="A0A840F543"/>
<organism evidence="3 4">
    <name type="scientific">Sphingomonas jinjuensis</name>
    <dbReference type="NCBI Taxonomy" id="535907"/>
    <lineage>
        <taxon>Bacteria</taxon>
        <taxon>Pseudomonadati</taxon>
        <taxon>Pseudomonadota</taxon>
        <taxon>Alphaproteobacteria</taxon>
        <taxon>Sphingomonadales</taxon>
        <taxon>Sphingomonadaceae</taxon>
        <taxon>Sphingomonas</taxon>
    </lineage>
</organism>
<keyword evidence="1" id="KW-0472">Membrane</keyword>
<evidence type="ECO:0000259" key="2">
    <source>
        <dbReference type="Pfam" id="PF18169"/>
    </source>
</evidence>